<evidence type="ECO:0000313" key="2">
    <source>
        <dbReference type="EMBL" id="KJA17688.1"/>
    </source>
</evidence>
<feature type="compositionally biased region" description="Polar residues" evidence="1">
    <location>
        <begin position="271"/>
        <end position="283"/>
    </location>
</feature>
<feature type="compositionally biased region" description="Low complexity" evidence="1">
    <location>
        <begin position="421"/>
        <end position="431"/>
    </location>
</feature>
<sequence>MHQPTPPTWEAIQEPAEDSSQDDSSSAEERDHALDRAQKGARPLHPRKRKDNDGASVRVSPVKRPRHEVGRGTEATKGAMRPPITTSISSPGDSRRPLSSTSQAGPSRLSNANSDSTSISAGRSQPVAAATSSSSKPPSKTARPRYQRLSIFNEADKEPEGDPTRKQTSTQRPLDFFHRTSQSASASTSKPSQFDPSNVIEISSDEAEPSPPRGKPSSSRSSVAEKKPPPPTRTFRARKSTGPGPKPKSKPPVDAEFILISDGDEEPQVPSRPSNSAKTSSAQGGIPSPRRVLRDPDSDDAMVAEHDAVAASLVSPDMEVDEPEADHTRPTSFITTSPVRTNISTISQPQPHSRKVTLQESPPAKPPFMIRSPAKKPVLNRHGLNDVPVPSGQVSGASQRQKSNVQFAVKSASVGNRRMLSSSSGSDSSDSPKGNTSQESEEQPPHDGIDMRNLSDALNVDVQSTNPSLSKQIPRSVPPVAEKAVPLLPRPVSERTNTDKYFSGHSGGSGGLSLVDAINRMSQSNAVKPHSNRVRPHVLSTPVNKATISEAELQKARESSKLLVNALASRKGKERAESSSSIATGMANTL</sequence>
<feature type="compositionally biased region" description="Basic and acidic residues" evidence="1">
    <location>
        <begin position="154"/>
        <end position="165"/>
    </location>
</feature>
<protein>
    <submittedName>
        <fullName evidence="2">Uncharacterized protein</fullName>
    </submittedName>
</protein>
<feature type="compositionally biased region" description="Polar residues" evidence="1">
    <location>
        <begin position="330"/>
        <end position="360"/>
    </location>
</feature>
<feature type="compositionally biased region" description="Low complexity" evidence="1">
    <location>
        <begin position="128"/>
        <end position="141"/>
    </location>
</feature>
<dbReference type="EMBL" id="KN817600">
    <property type="protein sequence ID" value="KJA17688.1"/>
    <property type="molecule type" value="Genomic_DNA"/>
</dbReference>
<evidence type="ECO:0000313" key="3">
    <source>
        <dbReference type="Proteomes" id="UP000054270"/>
    </source>
</evidence>
<name>A0A0D2M3G8_HYPSF</name>
<reference evidence="3" key="1">
    <citation type="submission" date="2014-04" db="EMBL/GenBank/DDBJ databases">
        <title>Evolutionary Origins and Diversification of the Mycorrhizal Mutualists.</title>
        <authorList>
            <consortium name="DOE Joint Genome Institute"/>
            <consortium name="Mycorrhizal Genomics Consortium"/>
            <person name="Kohler A."/>
            <person name="Kuo A."/>
            <person name="Nagy L.G."/>
            <person name="Floudas D."/>
            <person name="Copeland A."/>
            <person name="Barry K.W."/>
            <person name="Cichocki N."/>
            <person name="Veneault-Fourrey C."/>
            <person name="LaButti K."/>
            <person name="Lindquist E.A."/>
            <person name="Lipzen A."/>
            <person name="Lundell T."/>
            <person name="Morin E."/>
            <person name="Murat C."/>
            <person name="Riley R."/>
            <person name="Ohm R."/>
            <person name="Sun H."/>
            <person name="Tunlid A."/>
            <person name="Henrissat B."/>
            <person name="Grigoriev I.V."/>
            <person name="Hibbett D.S."/>
            <person name="Martin F."/>
        </authorList>
    </citation>
    <scope>NUCLEOTIDE SEQUENCE [LARGE SCALE GENOMIC DNA]</scope>
    <source>
        <strain evidence="3">FD-334 SS-4</strain>
    </source>
</reference>
<accession>A0A0D2M3G8</accession>
<feature type="compositionally biased region" description="Basic and acidic residues" evidence="1">
    <location>
        <begin position="27"/>
        <end position="38"/>
    </location>
</feature>
<feature type="compositionally biased region" description="Polar residues" evidence="1">
    <location>
        <begin position="578"/>
        <end position="590"/>
    </location>
</feature>
<keyword evidence="3" id="KW-1185">Reference proteome</keyword>
<feature type="compositionally biased region" description="Polar residues" evidence="1">
    <location>
        <begin position="84"/>
        <end position="123"/>
    </location>
</feature>
<feature type="region of interest" description="Disordered" evidence="1">
    <location>
        <begin position="568"/>
        <end position="590"/>
    </location>
</feature>
<dbReference type="OMA" id="MIRSPAK"/>
<dbReference type="Proteomes" id="UP000054270">
    <property type="component" value="Unassembled WGS sequence"/>
</dbReference>
<gene>
    <name evidence="2" type="ORF">HYPSUDRAFT_1009460</name>
</gene>
<organism evidence="2 3">
    <name type="scientific">Hypholoma sublateritium (strain FD-334 SS-4)</name>
    <dbReference type="NCBI Taxonomy" id="945553"/>
    <lineage>
        <taxon>Eukaryota</taxon>
        <taxon>Fungi</taxon>
        <taxon>Dikarya</taxon>
        <taxon>Basidiomycota</taxon>
        <taxon>Agaricomycotina</taxon>
        <taxon>Agaricomycetes</taxon>
        <taxon>Agaricomycetidae</taxon>
        <taxon>Agaricales</taxon>
        <taxon>Agaricineae</taxon>
        <taxon>Strophariaceae</taxon>
        <taxon>Hypholoma</taxon>
    </lineage>
</organism>
<feature type="compositionally biased region" description="Low complexity" evidence="1">
    <location>
        <begin position="180"/>
        <end position="193"/>
    </location>
</feature>
<proteinExistence type="predicted"/>
<feature type="region of interest" description="Disordered" evidence="1">
    <location>
        <begin position="1"/>
        <end position="477"/>
    </location>
</feature>
<evidence type="ECO:0000256" key="1">
    <source>
        <dbReference type="SAM" id="MobiDB-lite"/>
    </source>
</evidence>
<feature type="compositionally biased region" description="Polar residues" evidence="1">
    <location>
        <begin position="461"/>
        <end position="473"/>
    </location>
</feature>
<dbReference type="AlphaFoldDB" id="A0A0D2M3G8"/>
<feature type="compositionally biased region" description="Polar residues" evidence="1">
    <location>
        <begin position="392"/>
        <end position="406"/>
    </location>
</feature>